<protein>
    <recommendedName>
        <fullName evidence="2">PIN domain-containing protein</fullName>
    </recommendedName>
</protein>
<feature type="region of interest" description="Disordered" evidence="1">
    <location>
        <begin position="1"/>
        <end position="36"/>
    </location>
</feature>
<dbReference type="EMBL" id="RBRE01000010">
    <property type="protein sequence ID" value="RMQ50424.1"/>
    <property type="molecule type" value="Genomic_DNA"/>
</dbReference>
<name>A0A3M4MB19_PSECI</name>
<evidence type="ECO:0000313" key="4">
    <source>
        <dbReference type="Proteomes" id="UP000277236"/>
    </source>
</evidence>
<dbReference type="InterPro" id="IPR011990">
    <property type="entry name" value="TPR-like_helical_dom_sf"/>
</dbReference>
<dbReference type="Proteomes" id="UP000277236">
    <property type="component" value="Unassembled WGS sequence"/>
</dbReference>
<evidence type="ECO:0000313" key="3">
    <source>
        <dbReference type="EMBL" id="RMQ50424.1"/>
    </source>
</evidence>
<evidence type="ECO:0000256" key="1">
    <source>
        <dbReference type="SAM" id="MobiDB-lite"/>
    </source>
</evidence>
<accession>A0A3M4MB19</accession>
<feature type="domain" description="PIN" evidence="2">
    <location>
        <begin position="1137"/>
        <end position="1272"/>
    </location>
</feature>
<comment type="caution">
    <text evidence="3">The sequence shown here is derived from an EMBL/GenBank/DDBJ whole genome shotgun (WGS) entry which is preliminary data.</text>
</comment>
<dbReference type="SUPFAM" id="SSF48452">
    <property type="entry name" value="TPR-like"/>
    <property type="match status" value="2"/>
</dbReference>
<organism evidence="3 4">
    <name type="scientific">Pseudomonas cichorii</name>
    <dbReference type="NCBI Taxonomy" id="36746"/>
    <lineage>
        <taxon>Bacteria</taxon>
        <taxon>Pseudomonadati</taxon>
        <taxon>Pseudomonadota</taxon>
        <taxon>Gammaproteobacteria</taxon>
        <taxon>Pseudomonadales</taxon>
        <taxon>Pseudomonadaceae</taxon>
        <taxon>Pseudomonas</taxon>
    </lineage>
</organism>
<dbReference type="Pfam" id="PF20698">
    <property type="entry name" value="PIN-TPR-GreABC"/>
    <property type="match status" value="1"/>
</dbReference>
<sequence>MREPCMARPPRTKAAKAPTSKSKSPQKQVASPISTGGRGVAFEHRVQAVRLLAMCLGDHCAGLREGFVIETLLFQGRTFGHNTDDLVIQAVSPGSGQKATIRMQMKRSPRAIASNEAFKESVGLAWLDFIAPAFQRGVDDNLIVYHVASSSHMESAVEVVRLALGSLSHETWCARVHAEGSNERNRAAYAAIRAAAEHYNEAPVADEDLRQFALHLKFFPHDLDSDRSHDVGLQKQLIQHTLPHKDSGAVWLRLVGVCAELNGSGAEVDQTSLHLHLEGLAQDFHRARLMREAIKDLSLGTVVVSQERHTQLAPLAEYLAPLLSGSRPATSSFLADELPPANPTSENTLASRQLDRISQLHNDHRYRDALAQLEVLEDGLDTYDAHQQARWYFLRGMCSWHLADDVKAAADLEMAANLYQDDERIAAGFVRAWMLKNDVETAIQVGQEAIARFPDSYSVWVALINARLLNREQLTAEEIPEAFRDKSGAWQMLASSMAGAGDDEGAVGAIRTAMEQSDSSIFILENYLRFVLRLATANPFHVNTRSQPQDRRVLILDAMSKFDDREGVLWAEQSPRTKTEIVFHLAYAHLLLGEPTEALNMIEAGRQRGVPEDEFTVRVELEALCDLQRHSDAVACCADRVEQLTDEARVVFGQACLIANNPEMLAAAYSAQLSQPDTDVSLRATRMLRHMHWELLLREGQHEAVRNELAHLGITPQNSSICDGVFAARAYAGNEEMRQAFGDRVAELAPQSIDLLDLSMASQWMLHVRRYGDAISMLERLLPRDAFSPLHVDLLHCYALSGQRSKVRDLLESLPGEWRHSADARQVALTVYGEACDWPRMREMAELLVAESPSEAAGWLLLIQVLANESHGRMDEALARLPAQLNGSAQEQLKLANAELSRGLQERGLDRIYRAMRLNGEDVEAAAGHISLMFLASKEIEVVHALPSAVEEGTAVELEDSTGRTGYVSIDFASEPPLAPAGEFVAADSSRAARLLGLKVGDTTTVSSVVGEQTLTVKRIITLHRRLIDLSYERVSNSVVPSKTVVAMSIPTRDDGEIDTTFFVDQLEQKKSQSLNTISLYGQHHATIGLLARLLGTDVIELVRGWPDEGALLQVSTGLGPQDVFPTDISQDQPWLIDLSMLVELATLGLLYVLELFPSLYVTAATKQLLDVKLEKSAHYRKSGTLFSHGGHLGMQELTEDAWRKDREYLESIETAIGAFCQVVPAYGPPEASEQMQMLEDILGDEDHAVLLACQEYGAGLLSIDARLRDLAGMLGIVGASPQMLLREAQRADGLSQEEYSRAVMRLVMARRSFVSVRPVDLIVMMNQGETFANFGINRLRSYLAEEHLAFDTAVPVLVDFVCGMYMQKRCNLGVMLQLMEFCFEPLFRHPHCPDGFCQLALEHVFLKFHRYRISPAARRAIEQSLQSAEQRAERPCKLVTLSAEINYSFAVPFWSVVAPSMLTATQVEAGSEVPALGSDGQQTGERGA</sequence>
<gene>
    <name evidence="3" type="ORF">ALQ04_05433</name>
</gene>
<reference evidence="3 4" key="1">
    <citation type="submission" date="2018-08" db="EMBL/GenBank/DDBJ databases">
        <title>Recombination of ecologically and evolutionarily significant loci maintains genetic cohesion in the Pseudomonas syringae species complex.</title>
        <authorList>
            <person name="Dillon M."/>
            <person name="Thakur S."/>
            <person name="Almeida R.N.D."/>
            <person name="Weir B.S."/>
            <person name="Guttman D.S."/>
        </authorList>
    </citation>
    <scope>NUCLEOTIDE SEQUENCE [LARGE SCALE GENOMIC DNA]</scope>
    <source>
        <strain evidence="3 4">ICMP 3353</strain>
    </source>
</reference>
<dbReference type="Gene3D" id="1.25.40.10">
    <property type="entry name" value="Tetratricopeptide repeat domain"/>
    <property type="match status" value="2"/>
</dbReference>
<evidence type="ECO:0000259" key="2">
    <source>
        <dbReference type="Pfam" id="PF20698"/>
    </source>
</evidence>
<proteinExistence type="predicted"/>
<dbReference type="InterPro" id="IPR048987">
    <property type="entry name" value="PIN-TPR-GreABC"/>
</dbReference>
<feature type="compositionally biased region" description="Low complexity" evidence="1">
    <location>
        <begin position="15"/>
        <end position="25"/>
    </location>
</feature>